<dbReference type="InterPro" id="IPR001107">
    <property type="entry name" value="Band_7"/>
</dbReference>
<dbReference type="SUPFAM" id="SSF117892">
    <property type="entry name" value="Band 7/SPFH domain"/>
    <property type="match status" value="1"/>
</dbReference>
<reference evidence="5" key="1">
    <citation type="journal article" date="2024" name="Nature">
        <title>Anoxygenic phototroph of the Chloroflexota uses a type I reaction centre.</title>
        <authorList>
            <person name="Tsuji J.M."/>
            <person name="Shaw N.A."/>
            <person name="Nagashima S."/>
            <person name="Venkiteswaran J.J."/>
            <person name="Schiff S.L."/>
            <person name="Watanabe T."/>
            <person name="Fukui M."/>
            <person name="Hanada S."/>
            <person name="Tank M."/>
            <person name="Neufeld J.D."/>
        </authorList>
    </citation>
    <scope>NUCLEOTIDE SEQUENCE</scope>
    <source>
        <strain evidence="5">L227-S17</strain>
    </source>
</reference>
<feature type="transmembrane region" description="Helical" evidence="3">
    <location>
        <begin position="52"/>
        <end position="74"/>
    </location>
</feature>
<organism evidence="5 6">
    <name type="scientific">Candidatus Chlorohelix allophototropha</name>
    <dbReference type="NCBI Taxonomy" id="3003348"/>
    <lineage>
        <taxon>Bacteria</taxon>
        <taxon>Bacillati</taxon>
        <taxon>Chloroflexota</taxon>
        <taxon>Chloroflexia</taxon>
        <taxon>Candidatus Chloroheliales</taxon>
        <taxon>Candidatus Chloroheliaceae</taxon>
        <taxon>Candidatus Chlorohelix</taxon>
    </lineage>
</organism>
<dbReference type="PANTHER" id="PTHR10264">
    <property type="entry name" value="BAND 7 PROTEIN-RELATED"/>
    <property type="match status" value="1"/>
</dbReference>
<dbReference type="Gene3D" id="6.10.250.2090">
    <property type="match status" value="1"/>
</dbReference>
<dbReference type="EMBL" id="CP128399">
    <property type="protein sequence ID" value="WJW66216.1"/>
    <property type="molecule type" value="Genomic_DNA"/>
</dbReference>
<accession>A0ABY9AZD6</accession>
<evidence type="ECO:0000259" key="4">
    <source>
        <dbReference type="SMART" id="SM00244"/>
    </source>
</evidence>
<proteinExistence type="inferred from homology"/>
<evidence type="ECO:0000313" key="6">
    <source>
        <dbReference type="Proteomes" id="UP001431572"/>
    </source>
</evidence>
<feature type="region of interest" description="Disordered" evidence="2">
    <location>
        <begin position="315"/>
        <end position="361"/>
    </location>
</feature>
<feature type="compositionally biased region" description="Pro residues" evidence="2">
    <location>
        <begin position="329"/>
        <end position="361"/>
    </location>
</feature>
<name>A0ABY9AZD6_9CHLR</name>
<feature type="transmembrane region" description="Helical" evidence="3">
    <location>
        <begin position="95"/>
        <end position="113"/>
    </location>
</feature>
<dbReference type="InterPro" id="IPR043202">
    <property type="entry name" value="Band-7_stomatin-like"/>
</dbReference>
<evidence type="ECO:0000256" key="3">
    <source>
        <dbReference type="SAM" id="Phobius"/>
    </source>
</evidence>
<feature type="transmembrane region" description="Helical" evidence="3">
    <location>
        <begin position="20"/>
        <end position="40"/>
    </location>
</feature>
<keyword evidence="3" id="KW-0472">Membrane</keyword>
<evidence type="ECO:0000256" key="1">
    <source>
        <dbReference type="ARBA" id="ARBA00008164"/>
    </source>
</evidence>
<dbReference type="Pfam" id="PF01145">
    <property type="entry name" value="Band_7"/>
    <property type="match status" value="1"/>
</dbReference>
<keyword evidence="3" id="KW-0812">Transmembrane</keyword>
<evidence type="ECO:0000256" key="2">
    <source>
        <dbReference type="SAM" id="MobiDB-lite"/>
    </source>
</evidence>
<dbReference type="RefSeq" id="WP_341468098.1">
    <property type="nucleotide sequence ID" value="NZ_CP128399.1"/>
</dbReference>
<dbReference type="PRINTS" id="PR00721">
    <property type="entry name" value="STOMATIN"/>
</dbReference>
<feature type="domain" description="Band 7" evidence="4">
    <location>
        <begin position="72"/>
        <end position="230"/>
    </location>
</feature>
<sequence length="361" mass="39686">MNYRQPYNVVNSGMPGRNTVGCALGLIMTVLGASVSFALLKFPLPEKIEPSVFFPAMIPLIVGFIIGYLMYLSLRVARQWEKAIVLRLGRYSHTAGPGIFFLLPIVDTIAAMIDSRVQLTPFKAEQTLSRDTVPVDVDAVLFWFVWDAQRASLAVSDYAQAVSWAAQTALRDTIGKTELSALLAGRSQIEFELKKIIDERTEPWGITVQSVEMRDVLIPVALQDAMSKEAQAQRERHARVILSQAEVEVAQKFNQAAEIYASSPTALSLRSMNMLADAIKERGALVIVPNNAVETLGLGTISGFSALAQTQLKQSGITPPEPILDMRPPEVPPQMPRQMPPQQPGNPSPYSPWPPNQPPKI</sequence>
<dbReference type="InterPro" id="IPR036013">
    <property type="entry name" value="Band_7/SPFH_dom_sf"/>
</dbReference>
<gene>
    <name evidence="5" type="ORF">OZ401_002007</name>
</gene>
<dbReference type="SMART" id="SM00244">
    <property type="entry name" value="PHB"/>
    <property type="match status" value="1"/>
</dbReference>
<dbReference type="CDD" id="cd13775">
    <property type="entry name" value="SPFH_eoslipins_u3"/>
    <property type="match status" value="1"/>
</dbReference>
<dbReference type="Gene3D" id="3.30.479.30">
    <property type="entry name" value="Band 7 domain"/>
    <property type="match status" value="1"/>
</dbReference>
<keyword evidence="6" id="KW-1185">Reference proteome</keyword>
<keyword evidence="3" id="KW-1133">Transmembrane helix</keyword>
<dbReference type="Proteomes" id="UP001431572">
    <property type="component" value="Chromosome 1"/>
</dbReference>
<evidence type="ECO:0000313" key="5">
    <source>
        <dbReference type="EMBL" id="WJW66216.1"/>
    </source>
</evidence>
<comment type="similarity">
    <text evidence="1">Belongs to the band 7/mec-2 family.</text>
</comment>
<dbReference type="PANTHER" id="PTHR10264:SF19">
    <property type="entry name" value="AT06885P-RELATED"/>
    <property type="match status" value="1"/>
</dbReference>
<protein>
    <submittedName>
        <fullName evidence="5">Slipin family protein</fullName>
    </submittedName>
</protein>
<dbReference type="InterPro" id="IPR001972">
    <property type="entry name" value="Stomatin_HflK_fam"/>
</dbReference>